<dbReference type="Pfam" id="PF13182">
    <property type="entry name" value="DUF4007"/>
    <property type="match status" value="1"/>
</dbReference>
<dbReference type="OrthoDB" id="747541at2"/>
<dbReference type="InterPro" id="IPR025248">
    <property type="entry name" value="DUF4007"/>
</dbReference>
<proteinExistence type="predicted"/>
<accession>A0A059G1G6</accession>
<dbReference type="STRING" id="1280953.HOC_19161"/>
<dbReference type="PATRIC" id="fig|1280953.3.peg.3832"/>
<name>A0A059G1G6_9PROT</name>
<dbReference type="Proteomes" id="UP000024942">
    <property type="component" value="Unassembled WGS sequence"/>
</dbReference>
<evidence type="ECO:0000313" key="2">
    <source>
        <dbReference type="EMBL" id="KDA00712.1"/>
    </source>
</evidence>
<feature type="domain" description="DUF4007" evidence="1">
    <location>
        <begin position="14"/>
        <end position="292"/>
    </location>
</feature>
<evidence type="ECO:0000313" key="3">
    <source>
        <dbReference type="Proteomes" id="UP000024942"/>
    </source>
</evidence>
<comment type="caution">
    <text evidence="2">The sequence shown here is derived from an EMBL/GenBank/DDBJ whole genome shotgun (WGS) entry which is preliminary data.</text>
</comment>
<reference evidence="2 3" key="1">
    <citation type="journal article" date="2014" name="Antonie Van Leeuwenhoek">
        <title>Hyphomonas beringensis sp. nov. and Hyphomonas chukchiensis sp. nov., isolated from surface seawater of the Bering Sea and Chukchi Sea.</title>
        <authorList>
            <person name="Li C."/>
            <person name="Lai Q."/>
            <person name="Li G."/>
            <person name="Dong C."/>
            <person name="Wang J."/>
            <person name="Liao Y."/>
            <person name="Shao Z."/>
        </authorList>
    </citation>
    <scope>NUCLEOTIDE SEQUENCE [LARGE SCALE GENOMIC DNA]</scope>
    <source>
        <strain evidence="2 3">SCH89</strain>
    </source>
</reference>
<sequence length="312" mass="34811">MINPLLGTDYRPTFSGHETFPLRYGWLQKAFEAVDGAERGSDAVHVFRDATSIARFGVGRNMVGSLRYWASGAGILSSETEDGLAVDWLGELLFGKEGIDPYLEEDGSLWLLHWHLASRPRLTAFYWLFNEYAGGIFTRKDIVRPLLTLSEEAGWQRVADTTVDRDIQCLLRTYVGGRGESEAGDSILAELGLIRPLGQSRYSIPRGQKPSLPDCVFLYALWEFWDRNAADRSTLSYESVAFHGGSPGRVFSLDESALVERLEGIERSSQGAIAWSETAGLRQIVRHKSLEQQDLIEIIRADMHPAKSQVAA</sequence>
<dbReference type="eggNOG" id="ENOG502ZB1P">
    <property type="taxonomic scope" value="Bacteria"/>
</dbReference>
<protein>
    <recommendedName>
        <fullName evidence="1">DUF4007 domain-containing protein</fullName>
    </recommendedName>
</protein>
<dbReference type="EMBL" id="ARYL01000055">
    <property type="protein sequence ID" value="KDA00712.1"/>
    <property type="molecule type" value="Genomic_DNA"/>
</dbReference>
<organism evidence="2 3">
    <name type="scientific">Hyphomonas oceanitis SCH89</name>
    <dbReference type="NCBI Taxonomy" id="1280953"/>
    <lineage>
        <taxon>Bacteria</taxon>
        <taxon>Pseudomonadati</taxon>
        <taxon>Pseudomonadota</taxon>
        <taxon>Alphaproteobacteria</taxon>
        <taxon>Hyphomonadales</taxon>
        <taxon>Hyphomonadaceae</taxon>
        <taxon>Hyphomonas</taxon>
    </lineage>
</organism>
<dbReference type="AlphaFoldDB" id="A0A059G1G6"/>
<gene>
    <name evidence="2" type="ORF">HOC_19161</name>
</gene>
<dbReference type="RefSeq" id="WP_035541550.1">
    <property type="nucleotide sequence ID" value="NZ_ARYL01000055.1"/>
</dbReference>
<evidence type="ECO:0000259" key="1">
    <source>
        <dbReference type="Pfam" id="PF13182"/>
    </source>
</evidence>
<keyword evidence="3" id="KW-1185">Reference proteome</keyword>